<dbReference type="PANTHER" id="PTHR45742:SF1">
    <property type="entry name" value="COMPLEMENT COMPONENT C8 ALPHA CHAIN"/>
    <property type="match status" value="1"/>
</dbReference>
<dbReference type="PRINTS" id="PR00764">
    <property type="entry name" value="COMPLEMENTC9"/>
</dbReference>
<evidence type="ECO:0000256" key="6">
    <source>
        <dbReference type="ARBA" id="ARBA00023136"/>
    </source>
</evidence>
<dbReference type="Proteomes" id="UP000824782">
    <property type="component" value="Unassembled WGS sequence"/>
</dbReference>
<dbReference type="InterPro" id="IPR001862">
    <property type="entry name" value="MAC_perforin"/>
</dbReference>
<comment type="caution">
    <text evidence="9">The sequence shown here is derived from an EMBL/GenBank/DDBJ whole genome shotgun (WGS) entry which is preliminary data.</text>
</comment>
<evidence type="ECO:0000259" key="8">
    <source>
        <dbReference type="PROSITE" id="PS51412"/>
    </source>
</evidence>
<feature type="domain" description="MACPF" evidence="8">
    <location>
        <begin position="1"/>
        <end position="180"/>
    </location>
</feature>
<keyword evidence="5" id="KW-0204">Cytolysis</keyword>
<dbReference type="SMART" id="SM00457">
    <property type="entry name" value="MACPF"/>
    <property type="match status" value="1"/>
</dbReference>
<name>A0AAV6YCK2_ENGPU</name>
<reference evidence="9" key="1">
    <citation type="thesis" date="2020" institute="ProQuest LLC" country="789 East Eisenhower Parkway, Ann Arbor, MI, USA">
        <title>Comparative Genomics and Chromosome Evolution.</title>
        <authorList>
            <person name="Mudd A.B."/>
        </authorList>
    </citation>
    <scope>NUCLEOTIDE SEQUENCE</scope>
    <source>
        <strain evidence="9">237g6f4</strain>
        <tissue evidence="9">Blood</tissue>
    </source>
</reference>
<evidence type="ECO:0000313" key="9">
    <source>
        <dbReference type="EMBL" id="KAG8534796.1"/>
    </source>
</evidence>
<proteinExistence type="inferred from homology"/>
<keyword evidence="7" id="KW-1015">Disulfide bond</keyword>
<protein>
    <recommendedName>
        <fullName evidence="8">MACPF domain-containing protein</fullName>
    </recommendedName>
</protein>
<dbReference type="GO" id="GO:0006956">
    <property type="term" value="P:complement activation"/>
    <property type="evidence" value="ECO:0007669"/>
    <property type="project" value="TreeGrafter"/>
</dbReference>
<comment type="subcellular location">
    <subcellularLocation>
        <location evidence="1">Membrane</location>
    </subcellularLocation>
    <subcellularLocation>
        <location evidence="2">Secreted</location>
    </subcellularLocation>
</comment>
<evidence type="ECO:0000256" key="3">
    <source>
        <dbReference type="ARBA" id="ARBA00009214"/>
    </source>
</evidence>
<keyword evidence="4" id="KW-0964">Secreted</keyword>
<dbReference type="GO" id="GO:0031640">
    <property type="term" value="P:killing of cells of another organism"/>
    <property type="evidence" value="ECO:0007669"/>
    <property type="project" value="UniProtKB-KW"/>
</dbReference>
<dbReference type="PROSITE" id="PS00279">
    <property type="entry name" value="MACPF_1"/>
    <property type="match status" value="1"/>
</dbReference>
<dbReference type="GO" id="GO:0005579">
    <property type="term" value="C:membrane attack complex"/>
    <property type="evidence" value="ECO:0007669"/>
    <property type="project" value="InterPro"/>
</dbReference>
<evidence type="ECO:0000256" key="7">
    <source>
        <dbReference type="ARBA" id="ARBA00023157"/>
    </source>
</evidence>
<comment type="similarity">
    <text evidence="3">Belongs to the complement C6/C7/C8/C9 family.</text>
</comment>
<dbReference type="AlphaFoldDB" id="A0AAV6YCK2"/>
<organism evidence="9 10">
    <name type="scientific">Engystomops pustulosus</name>
    <name type="common">Tungara frog</name>
    <name type="synonym">Physalaemus pustulosus</name>
    <dbReference type="NCBI Taxonomy" id="76066"/>
    <lineage>
        <taxon>Eukaryota</taxon>
        <taxon>Metazoa</taxon>
        <taxon>Chordata</taxon>
        <taxon>Craniata</taxon>
        <taxon>Vertebrata</taxon>
        <taxon>Euteleostomi</taxon>
        <taxon>Amphibia</taxon>
        <taxon>Batrachia</taxon>
        <taxon>Anura</taxon>
        <taxon>Neobatrachia</taxon>
        <taxon>Hyloidea</taxon>
        <taxon>Leptodactylidae</taxon>
        <taxon>Leiuperinae</taxon>
        <taxon>Engystomops</taxon>
    </lineage>
</organism>
<evidence type="ECO:0000256" key="1">
    <source>
        <dbReference type="ARBA" id="ARBA00004370"/>
    </source>
</evidence>
<dbReference type="InterPro" id="IPR020864">
    <property type="entry name" value="MACPF"/>
</dbReference>
<evidence type="ECO:0000256" key="4">
    <source>
        <dbReference type="ARBA" id="ARBA00022525"/>
    </source>
</evidence>
<dbReference type="PROSITE" id="PS51412">
    <property type="entry name" value="MACPF_2"/>
    <property type="match status" value="1"/>
</dbReference>
<accession>A0AAV6YCK2</accession>
<gene>
    <name evidence="9" type="ORF">GDO81_018519</name>
</gene>
<dbReference type="PANTHER" id="PTHR45742">
    <property type="entry name" value="COMPLEMENT COMPONENT C6"/>
    <property type="match status" value="1"/>
</dbReference>
<evidence type="ECO:0000256" key="2">
    <source>
        <dbReference type="ARBA" id="ARBA00004613"/>
    </source>
</evidence>
<dbReference type="EMBL" id="WNYA01090413">
    <property type="protein sequence ID" value="KAG8534796.1"/>
    <property type="molecule type" value="Genomic_DNA"/>
</dbReference>
<sequence>NLQFLRFVTIIQTSRFRMRRNSLALDEDALMALMELPDSYNYGLYSKFISDYGTHYVTAGTLGGRLESVLVVDKEAMKSEEITYNMLTECFGGHIGLPIDTGDEEIDASVKVKGKFCDKMEERFRDNNTSDRLIRDIITRVKGGDSASVARLTSLLSGRNYRLWGRALKYSPAVIDYEVG</sequence>
<dbReference type="InterPro" id="IPR020863">
    <property type="entry name" value="MACPF_CS"/>
</dbReference>
<keyword evidence="10" id="KW-1185">Reference proteome</keyword>
<keyword evidence="6" id="KW-0472">Membrane</keyword>
<evidence type="ECO:0000256" key="5">
    <source>
        <dbReference type="ARBA" id="ARBA00022852"/>
    </source>
</evidence>
<dbReference type="Pfam" id="PF01823">
    <property type="entry name" value="MACPF"/>
    <property type="match status" value="1"/>
</dbReference>
<evidence type="ECO:0000313" key="10">
    <source>
        <dbReference type="Proteomes" id="UP000824782"/>
    </source>
</evidence>
<feature type="non-terminal residue" evidence="9">
    <location>
        <position position="1"/>
    </location>
</feature>
<dbReference type="GO" id="GO:0005576">
    <property type="term" value="C:extracellular region"/>
    <property type="evidence" value="ECO:0007669"/>
    <property type="project" value="UniProtKB-SubCell"/>
</dbReference>